<evidence type="ECO:0000313" key="3">
    <source>
        <dbReference type="EMBL" id="SCB06503.1"/>
    </source>
</evidence>
<proteinExistence type="predicted"/>
<evidence type="ECO:0000256" key="1">
    <source>
        <dbReference type="SAM" id="MobiDB-lite"/>
    </source>
</evidence>
<dbReference type="AlphaFoldDB" id="A0A1C3TTG7"/>
<name>A0A1C3TTG7_XANCT</name>
<organism evidence="3 4">
    <name type="scientific">Xanthomonas translucens pv. translucens DSM 18974</name>
    <dbReference type="NCBI Taxonomy" id="1261556"/>
    <lineage>
        <taxon>Bacteria</taxon>
        <taxon>Pseudomonadati</taxon>
        <taxon>Pseudomonadota</taxon>
        <taxon>Gammaproteobacteria</taxon>
        <taxon>Lysobacterales</taxon>
        <taxon>Lysobacteraceae</taxon>
        <taxon>Xanthomonas</taxon>
        <taxon>Xanthomonas translucens group</taxon>
    </lineage>
</organism>
<feature type="compositionally biased region" description="Pro residues" evidence="1">
    <location>
        <begin position="21"/>
        <end position="31"/>
    </location>
</feature>
<feature type="signal peptide" evidence="2">
    <location>
        <begin position="1"/>
        <end position="21"/>
    </location>
</feature>
<dbReference type="GO" id="GO:0030246">
    <property type="term" value="F:carbohydrate binding"/>
    <property type="evidence" value="ECO:0007669"/>
    <property type="project" value="UniProtKB-KW"/>
</dbReference>
<feature type="chain" id="PRO_5008682349" evidence="2">
    <location>
        <begin position="22"/>
        <end position="220"/>
    </location>
</feature>
<dbReference type="PATRIC" id="fig|1261556.5.peg.3987"/>
<accession>A0A1C3TTG7</accession>
<keyword evidence="3" id="KW-0430">Lectin</keyword>
<keyword evidence="2" id="KW-0732">Signal</keyword>
<reference evidence="4" key="1">
    <citation type="submission" date="2016-07" db="EMBL/GenBank/DDBJ databases">
        <authorList>
            <person name="Jaenicke Sebastian"/>
        </authorList>
    </citation>
    <scope>NUCLEOTIDE SEQUENCE [LARGE SCALE GENOMIC DNA]</scope>
</reference>
<evidence type="ECO:0000313" key="4">
    <source>
        <dbReference type="Proteomes" id="UP000093071"/>
    </source>
</evidence>
<protein>
    <submittedName>
        <fullName evidence="3">Putative exported lectin/glucanase</fullName>
    </submittedName>
</protein>
<sequence>MKLTLSAAALLLLALSACDKAPPPPPPPATPAPATANDDALPPPALDQPDADVPPAQAPAAAMPPQMAPAEGQLTRDDGYGDLRLGMSAAQARAAWGGELDGQPGAAGGCYVLKPRWVKGGTDFGLMFEADKLVRYDVRTAKETAPGGGKVGMGLAQLRALYAGRVEEQPHKYIEGGKVLRIAGTTAQPGVLVFETDAAGKATAWRVGLPPQVDYVEACG</sequence>
<feature type="region of interest" description="Disordered" evidence="1">
    <location>
        <begin position="18"/>
        <end position="82"/>
    </location>
</feature>
<dbReference type="RefSeq" id="WP_058361080.1">
    <property type="nucleotide sequence ID" value="NZ_LT604072.1"/>
</dbReference>
<dbReference type="EMBL" id="LT604072">
    <property type="protein sequence ID" value="SCB06503.1"/>
    <property type="molecule type" value="Genomic_DNA"/>
</dbReference>
<evidence type="ECO:0000256" key="2">
    <source>
        <dbReference type="SAM" id="SignalP"/>
    </source>
</evidence>
<dbReference type="PROSITE" id="PS51257">
    <property type="entry name" value="PROKAR_LIPOPROTEIN"/>
    <property type="match status" value="1"/>
</dbReference>
<feature type="compositionally biased region" description="Low complexity" evidence="1">
    <location>
        <begin position="47"/>
        <end position="70"/>
    </location>
</feature>
<gene>
    <name evidence="3" type="ORF">BN444_01408</name>
</gene>
<dbReference type="Proteomes" id="UP000093071">
    <property type="component" value="Chromosome I"/>
</dbReference>